<dbReference type="InterPro" id="IPR001996">
    <property type="entry name" value="PTS_IIB_1"/>
</dbReference>
<feature type="transmembrane region" description="Helical" evidence="12">
    <location>
        <begin position="118"/>
        <end position="139"/>
    </location>
</feature>
<dbReference type="InterPro" id="IPR036878">
    <property type="entry name" value="Glu_permease_IIB"/>
</dbReference>
<proteinExistence type="predicted"/>
<evidence type="ECO:0000256" key="5">
    <source>
        <dbReference type="ARBA" id="ARBA00022679"/>
    </source>
</evidence>
<comment type="caution">
    <text evidence="16">The sequence shown here is derived from an EMBL/GenBank/DDBJ whole genome shotgun (WGS) entry which is preliminary data.</text>
</comment>
<dbReference type="OrthoDB" id="92465at2"/>
<keyword evidence="16" id="KW-0378">Hydrolase</keyword>
<evidence type="ECO:0000256" key="4">
    <source>
        <dbReference type="ARBA" id="ARBA00022597"/>
    </source>
</evidence>
<evidence type="ECO:0000256" key="3">
    <source>
        <dbReference type="ARBA" id="ARBA00022475"/>
    </source>
</evidence>
<dbReference type="NCBIfam" id="TIGR00830">
    <property type="entry name" value="PTBA"/>
    <property type="match status" value="1"/>
</dbReference>
<keyword evidence="4" id="KW-0762">Sugar transport</keyword>
<dbReference type="Gene3D" id="2.70.70.10">
    <property type="entry name" value="Glucose Permease (Domain IIA)"/>
    <property type="match status" value="1"/>
</dbReference>
<dbReference type="EMBL" id="ADKX01000053">
    <property type="protein sequence ID" value="EFW02970.1"/>
    <property type="molecule type" value="Genomic_DNA"/>
</dbReference>
<dbReference type="Proteomes" id="UP000003157">
    <property type="component" value="Unassembled WGS sequence"/>
</dbReference>
<keyword evidence="3" id="KW-1003">Cell membrane</keyword>
<dbReference type="eggNOG" id="COG1263">
    <property type="taxonomic scope" value="Bacteria"/>
</dbReference>
<name>E7GG66_9FIRM</name>
<feature type="transmembrane region" description="Helical" evidence="12">
    <location>
        <begin position="226"/>
        <end position="247"/>
    </location>
</feature>
<dbReference type="Pfam" id="PF00358">
    <property type="entry name" value="PTS_EIIA_1"/>
    <property type="match status" value="1"/>
</dbReference>
<feature type="domain" description="PTS EIIC type-1" evidence="15">
    <location>
        <begin position="113"/>
        <end position="478"/>
    </location>
</feature>
<dbReference type="PROSITE" id="PS51093">
    <property type="entry name" value="PTS_EIIA_TYPE_1"/>
    <property type="match status" value="1"/>
</dbReference>
<evidence type="ECO:0000256" key="10">
    <source>
        <dbReference type="ARBA" id="ARBA00023136"/>
    </source>
</evidence>
<dbReference type="InterPro" id="IPR013013">
    <property type="entry name" value="PTS_EIIC_1"/>
</dbReference>
<dbReference type="PROSITE" id="PS51103">
    <property type="entry name" value="PTS_EIIC_TYPE_1"/>
    <property type="match status" value="1"/>
</dbReference>
<feature type="transmembrane region" description="Helical" evidence="12">
    <location>
        <begin position="151"/>
        <end position="174"/>
    </location>
</feature>
<dbReference type="AlphaFoldDB" id="E7GG66"/>
<dbReference type="PROSITE" id="PS01035">
    <property type="entry name" value="PTS_EIIB_TYPE_1_CYS"/>
    <property type="match status" value="1"/>
</dbReference>
<evidence type="ECO:0000256" key="6">
    <source>
        <dbReference type="ARBA" id="ARBA00022683"/>
    </source>
</evidence>
<dbReference type="InterPro" id="IPR018113">
    <property type="entry name" value="PTrfase_EIIB_Cys"/>
</dbReference>
<dbReference type="GO" id="GO:0015771">
    <property type="term" value="P:trehalose transport"/>
    <property type="evidence" value="ECO:0007669"/>
    <property type="project" value="TreeGrafter"/>
</dbReference>
<feature type="domain" description="PTS EIIB type-1" evidence="14">
    <location>
        <begin position="10"/>
        <end position="93"/>
    </location>
</feature>
<organism evidence="16 17">
    <name type="scientific">Coprobacillus cateniformis</name>
    <dbReference type="NCBI Taxonomy" id="100884"/>
    <lineage>
        <taxon>Bacteria</taxon>
        <taxon>Bacillati</taxon>
        <taxon>Bacillota</taxon>
        <taxon>Erysipelotrichia</taxon>
        <taxon>Erysipelotrichales</taxon>
        <taxon>Coprobacillaceae</taxon>
        <taxon>Coprobacillus</taxon>
    </lineage>
</organism>
<feature type="transmembrane region" description="Helical" evidence="12">
    <location>
        <begin position="302"/>
        <end position="327"/>
    </location>
</feature>
<dbReference type="GO" id="GO:0016787">
    <property type="term" value="F:hydrolase activity"/>
    <property type="evidence" value="ECO:0007669"/>
    <property type="project" value="UniProtKB-KW"/>
</dbReference>
<feature type="active site" description="Phosphocysteine intermediate; for EIIB activity" evidence="11">
    <location>
        <position position="32"/>
    </location>
</feature>
<keyword evidence="17" id="KW-1185">Reference proteome</keyword>
<feature type="transmembrane region" description="Helical" evidence="12">
    <location>
        <begin position="441"/>
        <end position="462"/>
    </location>
</feature>
<evidence type="ECO:0000256" key="2">
    <source>
        <dbReference type="ARBA" id="ARBA00022448"/>
    </source>
</evidence>
<evidence type="ECO:0000256" key="7">
    <source>
        <dbReference type="ARBA" id="ARBA00022692"/>
    </source>
</evidence>
<dbReference type="InterPro" id="IPR001127">
    <property type="entry name" value="PTS_EIIA_1_perm"/>
</dbReference>
<evidence type="ECO:0000259" key="13">
    <source>
        <dbReference type="PROSITE" id="PS51093"/>
    </source>
</evidence>
<dbReference type="PANTHER" id="PTHR30175">
    <property type="entry name" value="PHOSPHOTRANSFERASE SYSTEM TRANSPORT PROTEIN"/>
    <property type="match status" value="1"/>
</dbReference>
<sequence>MSENKQEKYLRISKELVENVGGLDNIQGVAHCATRLRIVLNDNALANIEKLEEIDLVKGVFIAGDQLQLIFGAGLVNDVYNVFSQYTHTENMSLGDIKQQSAKKQNPLQAIIKSLSDVFIDIMPGILAAALLMGITGVLSKWDVVANNETLYAINKLASLASNGIFAILPMAVCYSATKRYGGKPILGMIVGAIMLDASLANAYSVGSGSATAEVIRILGLPIELVGFQGGIIIALMMGFIVAKLDIFFDKKIPDVVKLLFSPLCTVFISTVLLFTIIGPVGRELSNGITGILIWVTQNLGAVGYMIFAGVQQIIVITGLHHILGAIEAQLIADTGRNFLNPLMSVALIGQGGAVLGYLAMNWKNLKARELCIPSFASTLFGISEPAIFGINLRYKYPLVAGCLGAAVAGAYVYITDLAAFGFGTTAVPGIAICDPSHNGYINYIIAHVIALIIGCVLTVIFGKLSKKKSADNVEEVVYEMEDQNEFTGEIQVVSPVIGVVKNISQSSDATFASKSMGDGIVVDVEDGQVLSPCDGTVTFVFPSKHAIGITMKDGSSVLIHCGIDTVNMNGEGFETFVTVGQTVKMGDPLLTFDITLVKEKGYSSETMMAFEVKEGRTLEMKFTGQTNGQDVIAVLK</sequence>
<dbReference type="GO" id="GO:0009401">
    <property type="term" value="P:phosphoenolpyruvate-dependent sugar phosphotransferase system"/>
    <property type="evidence" value="ECO:0007669"/>
    <property type="project" value="UniProtKB-KW"/>
</dbReference>
<evidence type="ECO:0000259" key="15">
    <source>
        <dbReference type="PROSITE" id="PS51103"/>
    </source>
</evidence>
<dbReference type="GeneID" id="78229599"/>
<dbReference type="Pfam" id="PF00367">
    <property type="entry name" value="PTS_EIIB"/>
    <property type="match status" value="1"/>
</dbReference>
<dbReference type="PANTHER" id="PTHR30175:SF7">
    <property type="entry name" value="NEGATIVE REGULATOR OF SACY ACTIVITY"/>
    <property type="match status" value="1"/>
</dbReference>
<keyword evidence="9 12" id="KW-1133">Transmembrane helix</keyword>
<dbReference type="eggNOG" id="COG1264">
    <property type="taxonomic scope" value="Bacteria"/>
</dbReference>
<dbReference type="Gene3D" id="3.30.1360.60">
    <property type="entry name" value="Glucose permease domain IIB"/>
    <property type="match status" value="1"/>
</dbReference>
<evidence type="ECO:0000256" key="9">
    <source>
        <dbReference type="ARBA" id="ARBA00022989"/>
    </source>
</evidence>
<dbReference type="GO" id="GO:0008982">
    <property type="term" value="F:protein-N(PI)-phosphohistidine-sugar phosphotransferase activity"/>
    <property type="evidence" value="ECO:0007669"/>
    <property type="project" value="InterPro"/>
</dbReference>
<feature type="transmembrane region" description="Helical" evidence="12">
    <location>
        <begin position="399"/>
        <end position="421"/>
    </location>
</feature>
<reference evidence="16 17" key="1">
    <citation type="submission" date="2010-12" db="EMBL/GenBank/DDBJ databases">
        <title>The Genome Sequence of Coprobacillus sp. strain 29_1.</title>
        <authorList>
            <consortium name="The Broad Institute Genome Sequencing Platform"/>
            <person name="Earl A."/>
            <person name="Ward D."/>
            <person name="Feldgarden M."/>
            <person name="Gevers D."/>
            <person name="Daigneault M."/>
            <person name="Sibley C.D."/>
            <person name="White A."/>
            <person name="Strauss J."/>
            <person name="Allen-Vercoe E."/>
            <person name="Young S.K."/>
            <person name="Zeng Q."/>
            <person name="Gargeya S."/>
            <person name="Fitzgerald M."/>
            <person name="Haas B."/>
            <person name="Abouelleil A."/>
            <person name="Alvarado L."/>
            <person name="Arachchi H.M."/>
            <person name="Berlin A."/>
            <person name="Brown A."/>
            <person name="Chapman S.B."/>
            <person name="Chen Z."/>
            <person name="Dunbar C."/>
            <person name="Freedman E."/>
            <person name="Gearin G."/>
            <person name="Gellesch M."/>
            <person name="Goldberg J."/>
            <person name="Griggs A."/>
            <person name="Gujja S."/>
            <person name="Heilman E."/>
            <person name="Heiman D."/>
            <person name="Howarth C."/>
            <person name="Larson L."/>
            <person name="Lui A."/>
            <person name="MacDonald P.J.P."/>
            <person name="Mehta T."/>
            <person name="Montmayeur A."/>
            <person name="Murphy C."/>
            <person name="Neiman D."/>
            <person name="Pearson M."/>
            <person name="Priest M."/>
            <person name="Roberts A."/>
            <person name="Saif S."/>
            <person name="Shea T."/>
            <person name="Shenoy N."/>
            <person name="Sisk P."/>
            <person name="Stolte C."/>
            <person name="Sykes S."/>
            <person name="White J."/>
            <person name="Yandava C."/>
            <person name="Nusbaum C."/>
            <person name="Birren B."/>
        </authorList>
    </citation>
    <scope>NUCLEOTIDE SEQUENCE [LARGE SCALE GENOMIC DNA]</scope>
    <source>
        <strain evidence="16 17">29_1</strain>
    </source>
</reference>
<dbReference type="SUPFAM" id="SSF51261">
    <property type="entry name" value="Duplicated hybrid motif"/>
    <property type="match status" value="1"/>
</dbReference>
<evidence type="ECO:0000256" key="12">
    <source>
        <dbReference type="SAM" id="Phobius"/>
    </source>
</evidence>
<evidence type="ECO:0000256" key="8">
    <source>
        <dbReference type="ARBA" id="ARBA00022777"/>
    </source>
</evidence>
<protein>
    <submittedName>
        <fullName evidence="16">Sucrose-6-phosphate hydrolase</fullName>
    </submittedName>
</protein>
<keyword evidence="7 12" id="KW-0812">Transmembrane</keyword>
<dbReference type="STRING" id="100884.GCA_000269565_01732"/>
<dbReference type="GO" id="GO:0090589">
    <property type="term" value="F:protein-phosphocysteine-trehalose phosphotransferase system transporter activity"/>
    <property type="evidence" value="ECO:0007669"/>
    <property type="project" value="TreeGrafter"/>
</dbReference>
<accession>E7GG66</accession>
<keyword evidence="10 12" id="KW-0472">Membrane</keyword>
<evidence type="ECO:0000313" key="16">
    <source>
        <dbReference type="EMBL" id="EFW02970.1"/>
    </source>
</evidence>
<evidence type="ECO:0000259" key="14">
    <source>
        <dbReference type="PROSITE" id="PS51098"/>
    </source>
</evidence>
<dbReference type="HOGENOM" id="CLU_012312_2_1_9"/>
<comment type="subcellular location">
    <subcellularLocation>
        <location evidence="1">Cell membrane</location>
        <topology evidence="1">Multi-pass membrane protein</topology>
    </subcellularLocation>
</comment>
<dbReference type="PROSITE" id="PS51098">
    <property type="entry name" value="PTS_EIIB_TYPE_1"/>
    <property type="match status" value="1"/>
</dbReference>
<evidence type="ECO:0000256" key="1">
    <source>
        <dbReference type="ARBA" id="ARBA00004651"/>
    </source>
</evidence>
<keyword evidence="6" id="KW-0598">Phosphotransferase system</keyword>
<dbReference type="Pfam" id="PF02378">
    <property type="entry name" value="PTS_EIIC"/>
    <property type="match status" value="1"/>
</dbReference>
<dbReference type="GO" id="GO:0005886">
    <property type="term" value="C:plasma membrane"/>
    <property type="evidence" value="ECO:0007669"/>
    <property type="project" value="UniProtKB-SubCell"/>
</dbReference>
<feature type="transmembrane region" description="Helical" evidence="12">
    <location>
        <begin position="339"/>
        <end position="361"/>
    </location>
</feature>
<gene>
    <name evidence="16" type="ORF">HMPREF9488_03759</name>
</gene>
<keyword evidence="5" id="KW-0808">Transferase</keyword>
<dbReference type="SUPFAM" id="SSF55604">
    <property type="entry name" value="Glucose permease domain IIB"/>
    <property type="match status" value="1"/>
</dbReference>
<keyword evidence="8" id="KW-0418">Kinase</keyword>
<dbReference type="GO" id="GO:0016301">
    <property type="term" value="F:kinase activity"/>
    <property type="evidence" value="ECO:0007669"/>
    <property type="project" value="UniProtKB-KW"/>
</dbReference>
<dbReference type="InterPro" id="IPR011055">
    <property type="entry name" value="Dup_hybrid_motif"/>
</dbReference>
<dbReference type="InterPro" id="IPR050558">
    <property type="entry name" value="PTS_Sugar-Specific_Components"/>
</dbReference>
<keyword evidence="2" id="KW-0813">Transport</keyword>
<evidence type="ECO:0000256" key="11">
    <source>
        <dbReference type="PROSITE-ProRule" id="PRU00421"/>
    </source>
</evidence>
<dbReference type="InterPro" id="IPR003352">
    <property type="entry name" value="PTS_EIIC"/>
</dbReference>
<dbReference type="eggNOG" id="COG2190">
    <property type="taxonomic scope" value="Bacteria"/>
</dbReference>
<feature type="transmembrane region" description="Helical" evidence="12">
    <location>
        <begin position="259"/>
        <end position="282"/>
    </location>
</feature>
<dbReference type="RefSeq" id="WP_008790841.1">
    <property type="nucleotide sequence ID" value="NZ_AKCB01000001.1"/>
</dbReference>
<dbReference type="FunFam" id="2.70.70.10:FF:000001">
    <property type="entry name" value="PTS system glucose-specific IIA component"/>
    <property type="match status" value="1"/>
</dbReference>
<feature type="domain" description="PTS EIIA type-1" evidence="13">
    <location>
        <begin position="509"/>
        <end position="613"/>
    </location>
</feature>
<feature type="transmembrane region" description="Helical" evidence="12">
    <location>
        <begin position="186"/>
        <end position="206"/>
    </location>
</feature>
<dbReference type="CDD" id="cd00212">
    <property type="entry name" value="PTS_IIB_glc"/>
    <property type="match status" value="1"/>
</dbReference>
<evidence type="ECO:0000313" key="17">
    <source>
        <dbReference type="Proteomes" id="UP000003157"/>
    </source>
</evidence>